<keyword evidence="1" id="KW-0812">Transmembrane</keyword>
<keyword evidence="1" id="KW-0472">Membrane</keyword>
<proteinExistence type="predicted"/>
<dbReference type="Proteomes" id="UP000326464">
    <property type="component" value="Unassembled WGS sequence"/>
</dbReference>
<accession>A0A7X1NMN9</accession>
<protein>
    <recommendedName>
        <fullName evidence="4">Integral membrane protein</fullName>
    </recommendedName>
</protein>
<evidence type="ECO:0000313" key="3">
    <source>
        <dbReference type="Proteomes" id="UP000326464"/>
    </source>
</evidence>
<feature type="transmembrane region" description="Helical" evidence="1">
    <location>
        <begin position="257"/>
        <end position="282"/>
    </location>
</feature>
<dbReference type="OrthoDB" id="4964652at2"/>
<evidence type="ECO:0008006" key="4">
    <source>
        <dbReference type="Google" id="ProtNLM"/>
    </source>
</evidence>
<keyword evidence="3" id="KW-1185">Reference proteome</keyword>
<evidence type="ECO:0000256" key="1">
    <source>
        <dbReference type="SAM" id="Phobius"/>
    </source>
</evidence>
<comment type="caution">
    <text evidence="2">The sequence shown here is derived from an EMBL/GenBank/DDBJ whole genome shotgun (WGS) entry which is preliminary data.</text>
</comment>
<dbReference type="EMBL" id="VJXX01000001">
    <property type="protein sequence ID" value="MPY09644.1"/>
    <property type="molecule type" value="Genomic_DNA"/>
</dbReference>
<keyword evidence="1" id="KW-1133">Transmembrane helix</keyword>
<dbReference type="AlphaFoldDB" id="A0A7X1NMN9"/>
<feature type="transmembrane region" description="Helical" evidence="1">
    <location>
        <begin position="207"/>
        <end position="224"/>
    </location>
</feature>
<dbReference type="RefSeq" id="WP_152812128.1">
    <property type="nucleotide sequence ID" value="NZ_VJXX01000001.1"/>
</dbReference>
<feature type="transmembrane region" description="Helical" evidence="1">
    <location>
        <begin position="182"/>
        <end position="200"/>
    </location>
</feature>
<reference evidence="3" key="1">
    <citation type="submission" date="2019-07" db="EMBL/GenBank/DDBJ databases">
        <title>Arthrobacter KR32 sp. nov., isolated from mountain cheese made of cows milk.</title>
        <authorList>
            <person name="Flegler A."/>
        </authorList>
    </citation>
    <scope>NUCLEOTIDE SEQUENCE [LARGE SCALE GENOMIC DNA]</scope>
    <source>
        <strain evidence="3">KR32</strain>
    </source>
</reference>
<organism evidence="2 3">
    <name type="scientific">Arthrobacter bussei</name>
    <dbReference type="NCBI Taxonomy" id="2594179"/>
    <lineage>
        <taxon>Bacteria</taxon>
        <taxon>Bacillati</taxon>
        <taxon>Actinomycetota</taxon>
        <taxon>Actinomycetes</taxon>
        <taxon>Micrococcales</taxon>
        <taxon>Micrococcaceae</taxon>
        <taxon>Arthrobacter</taxon>
    </lineage>
</organism>
<sequence>MDLQPKDLMRTLLSALLAFLALCAAAIGLASAWIDENLVQESGFVALAAPLAEDADFQMALSDSLVEEVTGRTGLPDRLDSFVEPLVRNAAGAVTEASGYPAAWSETLRLSHAFTFAQAPDAAEPAPAVLTLDLGPVVQLVADGIGGGLGVDVPLPEDTTIDIGSIERGGLLSGVADVVQSWALYLAGAGILAVLALLAARRRGTTVALLGAGVLVIGVLGLLAREWVPAAAARAPGTSAIADVFVRGLAERAGADIAVSSLPVLVGGLVVLVLGVVLQLVAGRRRRA</sequence>
<name>A0A7X1NMN9_9MICC</name>
<gene>
    <name evidence="2" type="ORF">FNH21_02730</name>
</gene>
<evidence type="ECO:0000313" key="2">
    <source>
        <dbReference type="EMBL" id="MPY09644.1"/>
    </source>
</evidence>